<dbReference type="InterPro" id="IPR001223">
    <property type="entry name" value="Glyco_hydro18_cat"/>
</dbReference>
<keyword evidence="5 9" id="KW-0732">Signal</keyword>
<dbReference type="Pfam" id="PF00704">
    <property type="entry name" value="Glyco_hydro_18"/>
    <property type="match status" value="1"/>
</dbReference>
<dbReference type="VEuPathDB" id="VectorBase:ASIS000347"/>
<dbReference type="OrthoDB" id="10254444at2759"/>
<evidence type="ECO:0000256" key="7">
    <source>
        <dbReference type="ARBA" id="ARBA00040976"/>
    </source>
</evidence>
<dbReference type="EMBL" id="ATLV01021395">
    <property type="status" value="NOT_ANNOTATED_CDS"/>
    <property type="molecule type" value="Genomic_DNA"/>
</dbReference>
<dbReference type="SUPFAM" id="SSF51445">
    <property type="entry name" value="(Trans)glycosidases"/>
    <property type="match status" value="1"/>
</dbReference>
<evidence type="ECO:0000256" key="4">
    <source>
        <dbReference type="ARBA" id="ARBA00022525"/>
    </source>
</evidence>
<keyword evidence="13" id="KW-1185">Reference proteome</keyword>
<dbReference type="FunFam" id="3.10.50.10:FF:000002">
    <property type="entry name" value="Chitinase domain-containing protein 1"/>
    <property type="match status" value="1"/>
</dbReference>
<dbReference type="GO" id="GO:0005576">
    <property type="term" value="C:extracellular region"/>
    <property type="evidence" value="ECO:0007669"/>
    <property type="project" value="UniProtKB-SubCell"/>
</dbReference>
<feature type="signal peptide" evidence="9">
    <location>
        <begin position="1"/>
        <end position="26"/>
    </location>
</feature>
<dbReference type="InterPro" id="IPR017853">
    <property type="entry name" value="GH"/>
</dbReference>
<dbReference type="InterPro" id="IPR029070">
    <property type="entry name" value="Chitinase_insertion_sf"/>
</dbReference>
<dbReference type="CDD" id="cd02876">
    <property type="entry name" value="GH18_SI-CLP"/>
    <property type="match status" value="1"/>
</dbReference>
<evidence type="ECO:0000256" key="8">
    <source>
        <dbReference type="SAM" id="MobiDB-lite"/>
    </source>
</evidence>
<feature type="domain" description="GH18" evidence="10">
    <location>
        <begin position="86"/>
        <end position="402"/>
    </location>
</feature>
<dbReference type="PANTHER" id="PTHR46066:SF2">
    <property type="entry name" value="CHITINASE DOMAIN-CONTAINING PROTEIN 1"/>
    <property type="match status" value="1"/>
</dbReference>
<keyword evidence="6" id="KW-0458">Lysosome</keyword>
<dbReference type="EnsemblMetazoa" id="ASIC014441-RA">
    <property type="protein sequence ID" value="ASIC014441-PA"/>
    <property type="gene ID" value="ASIC014441"/>
</dbReference>
<dbReference type="Proteomes" id="UP000030765">
    <property type="component" value="Unassembled WGS sequence"/>
</dbReference>
<dbReference type="Gene3D" id="3.20.20.80">
    <property type="entry name" value="Glycosidases"/>
    <property type="match status" value="1"/>
</dbReference>
<dbReference type="GO" id="GO:0008061">
    <property type="term" value="F:chitin binding"/>
    <property type="evidence" value="ECO:0007669"/>
    <property type="project" value="InterPro"/>
</dbReference>
<comment type="subcellular location">
    <subcellularLocation>
        <location evidence="1">Lysosome</location>
    </subcellularLocation>
    <subcellularLocation>
        <location evidence="2">Secreted</location>
    </subcellularLocation>
</comment>
<dbReference type="GO" id="GO:0005764">
    <property type="term" value="C:lysosome"/>
    <property type="evidence" value="ECO:0007669"/>
    <property type="project" value="UniProtKB-SubCell"/>
</dbReference>
<dbReference type="SMART" id="SM00636">
    <property type="entry name" value="Glyco_18"/>
    <property type="match status" value="1"/>
</dbReference>
<comment type="similarity">
    <text evidence="3">Belongs to the glycosyl hydrolase 18 family.</text>
</comment>
<feature type="region of interest" description="Disordered" evidence="8">
    <location>
        <begin position="31"/>
        <end position="51"/>
    </location>
</feature>
<evidence type="ECO:0000256" key="5">
    <source>
        <dbReference type="ARBA" id="ARBA00022729"/>
    </source>
</evidence>
<dbReference type="FunFam" id="3.20.20.80:FF:000028">
    <property type="entry name" value="Chitinase domain-containing protein 1"/>
    <property type="match status" value="1"/>
</dbReference>
<dbReference type="STRING" id="74873.A0A084W896"/>
<evidence type="ECO:0000256" key="2">
    <source>
        <dbReference type="ARBA" id="ARBA00004613"/>
    </source>
</evidence>
<proteinExistence type="inferred from homology"/>
<name>A0A084W896_ANOSI</name>
<evidence type="ECO:0000256" key="9">
    <source>
        <dbReference type="SAM" id="SignalP"/>
    </source>
</evidence>
<organism evidence="11">
    <name type="scientific">Anopheles sinensis</name>
    <name type="common">Mosquito</name>
    <dbReference type="NCBI Taxonomy" id="74873"/>
    <lineage>
        <taxon>Eukaryota</taxon>
        <taxon>Metazoa</taxon>
        <taxon>Ecdysozoa</taxon>
        <taxon>Arthropoda</taxon>
        <taxon>Hexapoda</taxon>
        <taxon>Insecta</taxon>
        <taxon>Pterygota</taxon>
        <taxon>Neoptera</taxon>
        <taxon>Endopterygota</taxon>
        <taxon>Diptera</taxon>
        <taxon>Nematocera</taxon>
        <taxon>Culicoidea</taxon>
        <taxon>Culicidae</taxon>
        <taxon>Anophelinae</taxon>
        <taxon>Anopheles</taxon>
    </lineage>
</organism>
<reference evidence="12" key="2">
    <citation type="submission" date="2020-05" db="UniProtKB">
        <authorList>
            <consortium name="EnsemblMetazoa"/>
        </authorList>
    </citation>
    <scope>IDENTIFICATION</scope>
</reference>
<dbReference type="EMBL" id="KE525317">
    <property type="protein sequence ID" value="KFB46440.1"/>
    <property type="molecule type" value="Genomic_DNA"/>
</dbReference>
<dbReference type="GO" id="GO:0005975">
    <property type="term" value="P:carbohydrate metabolic process"/>
    <property type="evidence" value="ECO:0007669"/>
    <property type="project" value="InterPro"/>
</dbReference>
<accession>A0A084W896</accession>
<evidence type="ECO:0000256" key="1">
    <source>
        <dbReference type="ARBA" id="ARBA00004371"/>
    </source>
</evidence>
<feature type="chain" id="PRO_5001784626" description="Chitinase domain-containing protein 1" evidence="9">
    <location>
        <begin position="27"/>
        <end position="402"/>
    </location>
</feature>
<evidence type="ECO:0000313" key="13">
    <source>
        <dbReference type="Proteomes" id="UP000030765"/>
    </source>
</evidence>
<dbReference type="OMA" id="YSINERI"/>
<evidence type="ECO:0000313" key="11">
    <source>
        <dbReference type="EMBL" id="KFB46440.1"/>
    </source>
</evidence>
<sequence>MLPDKVFLLFIWVFSLCVLINHGAFATLSPSKKKGNKAPKELKVKTGPQPANVYDRDLVQGEPSARDIIVENAAYFEDTTQKLFEGKVLGFVTPWNNHGYDVAKTWGPKFDYVSPVWLQVLRKGPKQYEIGGVHDIDDGWVKDVKKAGSIINNRVVPRVLFDKFTDRDFSQLLTYPEERTIVAKLLLATIRKHKFDGIVLEVWSQLAARVEDNYLVGLVEEICNTLTASSYDCILVIPPARKETYDLFSRKHFESLVHTVTAFSLMTYDFSSVQRPGANAPLYWVRNAVQHICPDGAENVREKRSKILLGLNMYGSDFTPNGGQPIVAHEYLALLKHLKGHLTYDEHDVENFFEVKTSNGRHMVFYPTLFSIDERLKLARELGTGISIWELGQGLDYFYDLF</sequence>
<evidence type="ECO:0000259" key="10">
    <source>
        <dbReference type="PROSITE" id="PS51910"/>
    </source>
</evidence>
<dbReference type="GO" id="GO:0070492">
    <property type="term" value="F:oligosaccharide binding"/>
    <property type="evidence" value="ECO:0007669"/>
    <property type="project" value="TreeGrafter"/>
</dbReference>
<protein>
    <recommendedName>
        <fullName evidence="7">Chitinase domain-containing protein 1</fullName>
    </recommendedName>
</protein>
<dbReference type="InterPro" id="IPR011583">
    <property type="entry name" value="Chitinase_II/V-like_cat"/>
</dbReference>
<evidence type="ECO:0000256" key="3">
    <source>
        <dbReference type="ARBA" id="ARBA00009336"/>
    </source>
</evidence>
<dbReference type="AlphaFoldDB" id="A0A084W896"/>
<reference evidence="11 13" key="1">
    <citation type="journal article" date="2014" name="BMC Genomics">
        <title>Genome sequence of Anopheles sinensis provides insight into genetics basis of mosquito competence for malaria parasites.</title>
        <authorList>
            <person name="Zhou D."/>
            <person name="Zhang D."/>
            <person name="Ding G."/>
            <person name="Shi L."/>
            <person name="Hou Q."/>
            <person name="Ye Y."/>
            <person name="Xu Y."/>
            <person name="Zhou H."/>
            <person name="Xiong C."/>
            <person name="Li S."/>
            <person name="Yu J."/>
            <person name="Hong S."/>
            <person name="Yu X."/>
            <person name="Zou P."/>
            <person name="Chen C."/>
            <person name="Chang X."/>
            <person name="Wang W."/>
            <person name="Lv Y."/>
            <person name="Sun Y."/>
            <person name="Ma L."/>
            <person name="Shen B."/>
            <person name="Zhu C."/>
        </authorList>
    </citation>
    <scope>NUCLEOTIDE SEQUENCE [LARGE SCALE GENOMIC DNA]</scope>
</reference>
<gene>
    <name evidence="11" type="ORF">ZHAS_00014441</name>
</gene>
<keyword evidence="4" id="KW-0964">Secreted</keyword>
<dbReference type="PANTHER" id="PTHR46066">
    <property type="entry name" value="CHITINASE DOMAIN-CONTAINING PROTEIN 1 FAMILY MEMBER"/>
    <property type="match status" value="1"/>
</dbReference>
<dbReference type="PROSITE" id="PS51910">
    <property type="entry name" value="GH18_2"/>
    <property type="match status" value="1"/>
</dbReference>
<dbReference type="VEuPathDB" id="VectorBase:ASIC014441"/>
<dbReference type="GO" id="GO:0012505">
    <property type="term" value="C:endomembrane system"/>
    <property type="evidence" value="ECO:0007669"/>
    <property type="project" value="TreeGrafter"/>
</dbReference>
<evidence type="ECO:0000256" key="6">
    <source>
        <dbReference type="ARBA" id="ARBA00023228"/>
    </source>
</evidence>
<evidence type="ECO:0000313" key="12">
    <source>
        <dbReference type="EnsemblMetazoa" id="ASIC014441-PA"/>
    </source>
</evidence>
<dbReference type="Gene3D" id="3.10.50.10">
    <property type="match status" value="1"/>
</dbReference>